<dbReference type="InterPro" id="IPR004373">
    <property type="entry name" value="RF-1"/>
</dbReference>
<keyword evidence="3 5" id="KW-0488">Methylation</keyword>
<dbReference type="FunFam" id="3.30.160.20:FF:000004">
    <property type="entry name" value="Peptide chain release factor 1"/>
    <property type="match status" value="1"/>
</dbReference>
<evidence type="ECO:0000256" key="6">
    <source>
        <dbReference type="NCBIfam" id="TIGR00019"/>
    </source>
</evidence>
<gene>
    <name evidence="5 8" type="primary">prfA</name>
    <name evidence="8" type="ORF">SAMEA104719789_00546</name>
</gene>
<dbReference type="InterPro" id="IPR000352">
    <property type="entry name" value="Pep_chain_release_fac_I"/>
</dbReference>
<dbReference type="EMBL" id="UNSC01000001">
    <property type="protein sequence ID" value="SZD71447.1"/>
    <property type="molecule type" value="Genomic_DNA"/>
</dbReference>
<comment type="function">
    <text evidence="1 5">Peptide chain release factor 1 directs the termination of translation in response to the peptide chain termination codons UAG and UAA.</text>
</comment>
<proteinExistence type="inferred from homology"/>
<comment type="subcellular location">
    <subcellularLocation>
        <location evidence="5">Cytoplasm</location>
    </subcellularLocation>
</comment>
<evidence type="ECO:0000256" key="2">
    <source>
        <dbReference type="ARBA" id="ARBA00010835"/>
    </source>
</evidence>
<dbReference type="PROSITE" id="PS00745">
    <property type="entry name" value="RF_PROK_I"/>
    <property type="match status" value="1"/>
</dbReference>
<keyword evidence="9" id="KW-1185">Reference proteome</keyword>
<dbReference type="Gene3D" id="3.30.70.1660">
    <property type="match status" value="2"/>
</dbReference>
<keyword evidence="4 5" id="KW-0648">Protein biosynthesis</keyword>
<feature type="modified residue" description="N5-methylglutamine" evidence="5">
    <location>
        <position position="236"/>
    </location>
</feature>
<dbReference type="RefSeq" id="WP_119057470.1">
    <property type="nucleotide sequence ID" value="NZ_OX579588.1"/>
</dbReference>
<evidence type="ECO:0000256" key="3">
    <source>
        <dbReference type="ARBA" id="ARBA00022481"/>
    </source>
</evidence>
<evidence type="ECO:0000256" key="1">
    <source>
        <dbReference type="ARBA" id="ARBA00002986"/>
    </source>
</evidence>
<evidence type="ECO:0000313" key="9">
    <source>
        <dbReference type="Proteomes" id="UP000262142"/>
    </source>
</evidence>
<dbReference type="FunFam" id="3.30.70.1660:FF:000002">
    <property type="entry name" value="Peptide chain release factor 1"/>
    <property type="match status" value="1"/>
</dbReference>
<dbReference type="NCBIfam" id="NF001859">
    <property type="entry name" value="PRK00591.1"/>
    <property type="match status" value="1"/>
</dbReference>
<keyword evidence="5" id="KW-0963">Cytoplasm</keyword>
<evidence type="ECO:0000256" key="4">
    <source>
        <dbReference type="ARBA" id="ARBA00022917"/>
    </source>
</evidence>
<dbReference type="GO" id="GO:0016149">
    <property type="term" value="F:translation release factor activity, codon specific"/>
    <property type="evidence" value="ECO:0007669"/>
    <property type="project" value="UniProtKB-UniRule"/>
</dbReference>
<comment type="PTM">
    <text evidence="5">Methylated by PrmC. Methylation increases the termination efficiency of RF1.</text>
</comment>
<dbReference type="Pfam" id="PF00472">
    <property type="entry name" value="RF-1"/>
    <property type="match status" value="1"/>
</dbReference>
<reference evidence="8 9" key="1">
    <citation type="submission" date="2018-09" db="EMBL/GenBank/DDBJ databases">
        <authorList>
            <consortium name="Pathogen Informatics"/>
        </authorList>
    </citation>
    <scope>NUCLEOTIDE SEQUENCE [LARGE SCALE GENOMIC DNA]</scope>
    <source>
        <strain evidence="8 9">OH-22767</strain>
    </source>
</reference>
<dbReference type="PANTHER" id="PTHR43804:SF7">
    <property type="entry name" value="LD18447P"/>
    <property type="match status" value="1"/>
</dbReference>
<dbReference type="Gene3D" id="3.30.160.20">
    <property type="match status" value="1"/>
</dbReference>
<dbReference type="SMART" id="SM00937">
    <property type="entry name" value="PCRF"/>
    <property type="match status" value="1"/>
</dbReference>
<evidence type="ECO:0000313" key="8">
    <source>
        <dbReference type="EMBL" id="SZD71447.1"/>
    </source>
</evidence>
<name>A0A383TVT7_9FLAO</name>
<dbReference type="AlphaFoldDB" id="A0A383TVT7"/>
<accession>A0A383TVT7</accession>
<feature type="domain" description="Prokaryotic-type class I peptide chain release factors" evidence="7">
    <location>
        <begin position="229"/>
        <end position="245"/>
    </location>
</feature>
<dbReference type="PANTHER" id="PTHR43804">
    <property type="entry name" value="LD18447P"/>
    <property type="match status" value="1"/>
</dbReference>
<dbReference type="Gene3D" id="6.10.140.1950">
    <property type="match status" value="1"/>
</dbReference>
<dbReference type="NCBIfam" id="TIGR00019">
    <property type="entry name" value="prfA"/>
    <property type="match status" value="1"/>
</dbReference>
<protein>
    <recommendedName>
        <fullName evidence="5 6">Peptide chain release factor 1</fullName>
        <shortName evidence="5">RF-1</shortName>
    </recommendedName>
</protein>
<dbReference type="Proteomes" id="UP000262142">
    <property type="component" value="Unassembled WGS sequence"/>
</dbReference>
<evidence type="ECO:0000256" key="5">
    <source>
        <dbReference type="HAMAP-Rule" id="MF_00093"/>
    </source>
</evidence>
<dbReference type="InterPro" id="IPR005139">
    <property type="entry name" value="PCRF"/>
</dbReference>
<dbReference type="OrthoDB" id="9806673at2"/>
<dbReference type="InterPro" id="IPR050057">
    <property type="entry name" value="Prokaryotic/Mito_RF"/>
</dbReference>
<dbReference type="InterPro" id="IPR045853">
    <property type="entry name" value="Pep_chain_release_fac_I_sf"/>
</dbReference>
<dbReference type="GO" id="GO:0005737">
    <property type="term" value="C:cytoplasm"/>
    <property type="evidence" value="ECO:0007669"/>
    <property type="project" value="UniProtKB-SubCell"/>
</dbReference>
<dbReference type="Pfam" id="PF03462">
    <property type="entry name" value="PCRF"/>
    <property type="match status" value="1"/>
</dbReference>
<organism evidence="8 9">
    <name type="scientific">Candidatus Ornithobacterium hominis</name>
    <dbReference type="NCBI Taxonomy" id="2497989"/>
    <lineage>
        <taxon>Bacteria</taxon>
        <taxon>Pseudomonadati</taxon>
        <taxon>Bacteroidota</taxon>
        <taxon>Flavobacteriia</taxon>
        <taxon>Flavobacteriales</taxon>
        <taxon>Weeksellaceae</taxon>
        <taxon>Ornithobacterium</taxon>
    </lineage>
</organism>
<evidence type="ECO:0000259" key="7">
    <source>
        <dbReference type="PROSITE" id="PS00745"/>
    </source>
</evidence>
<sequence length="360" mass="41178">MSTLLEKLQGIQQRFDEIADLIIQPDVINDHQRYAKLNKEYSDLTDIIKTKKEYESQLNLLDEANEIITSSDDKGMVELAKMEKDEVLQQLPEMEEKIKWMLIPKDPEDEKNVIVELRAGTGGDEAAIFVEDIFRMYSMYFKTRNWNFEILNATEGGIKGYKELVMEVSGDAVFGTMKFESGVHRVQRVPETESQGRVHTSAITVAVLPEAEEVDIEINPADLEYQTARSSGAGGQNVNKVETKVQLTHKPSGITIQCQESRSQHANREKALQLLRTKLYEIEFEKIQNERTEQRRSLVSSGDRSAKIRTYNYPQGRVTDHRINKSIFNLDNYMNGDIQEMINALKLAENAEKLKGEELV</sequence>
<dbReference type="HAMAP" id="MF_00093">
    <property type="entry name" value="Rel_fac_1"/>
    <property type="match status" value="1"/>
</dbReference>
<dbReference type="SUPFAM" id="SSF75620">
    <property type="entry name" value="Release factor"/>
    <property type="match status" value="1"/>
</dbReference>
<comment type="similarity">
    <text evidence="2 5">Belongs to the prokaryotic/mitochondrial release factor family.</text>
</comment>